<proteinExistence type="predicted"/>
<feature type="signal peptide" evidence="1">
    <location>
        <begin position="1"/>
        <end position="22"/>
    </location>
</feature>
<dbReference type="InterPro" id="IPR009343">
    <property type="entry name" value="DUF1002"/>
</dbReference>
<gene>
    <name evidence="2" type="ORF">HMPREF9290_0307</name>
</gene>
<evidence type="ECO:0000313" key="3">
    <source>
        <dbReference type="Proteomes" id="UP000005286"/>
    </source>
</evidence>
<comment type="caution">
    <text evidence="2">The sequence shown here is derived from an EMBL/GenBank/DDBJ whole genome shotgun (WGS) entry which is preliminary data.</text>
</comment>
<dbReference type="Proteomes" id="UP000005286">
    <property type="component" value="Unassembled WGS sequence"/>
</dbReference>
<dbReference type="AlphaFoldDB" id="F0GXR3"/>
<dbReference type="Pfam" id="PF06207">
    <property type="entry name" value="DUF1002"/>
    <property type="match status" value="1"/>
</dbReference>
<sequence>MKKRLLPALMALAMLIPSLSFAEGFENSKDDIIYGVALTEDEMDIVDKKVGADRKSSNVSYVDGSDLEKYLGYGAPDSNMISSVFVKRNNKKGVAVEIVTKDNITEITEGQYANAAITAGITSADILVASPRPVTGESALVGVYKSEELRGNDLDSDRTKLAQEELETVSDISNENEGKDNFDTEKLDTVVIEVKKKLADYKEETGETASSDQIAIYIKDALNNVNMGDILSNNNIQVLVNYFESYQNTSAIDSAEVKENLTKLAGDITDKASKFYNDNKDSIDQVAQEAKDSGLWEKIVEFFRSIFDSITEAFSNSSEDTNATEGQ</sequence>
<dbReference type="RefSeq" id="WP_004835684.1">
    <property type="nucleotide sequence ID" value="NZ_AEXM01000035.1"/>
</dbReference>
<evidence type="ECO:0000256" key="1">
    <source>
        <dbReference type="SAM" id="SignalP"/>
    </source>
</evidence>
<dbReference type="PATRIC" id="fig|879305.3.peg.1595"/>
<protein>
    <recommendedName>
        <fullName evidence="4">DUF1002 domain-containing protein</fullName>
    </recommendedName>
</protein>
<accession>F0GXR3</accession>
<evidence type="ECO:0008006" key="4">
    <source>
        <dbReference type="Google" id="ProtNLM"/>
    </source>
</evidence>
<organism evidence="2 3">
    <name type="scientific">Anaerococcus prevotii ACS-065-V-Col13</name>
    <dbReference type="NCBI Taxonomy" id="879305"/>
    <lineage>
        <taxon>Bacteria</taxon>
        <taxon>Bacillati</taxon>
        <taxon>Bacillota</taxon>
        <taxon>Tissierellia</taxon>
        <taxon>Tissierellales</taxon>
        <taxon>Peptoniphilaceae</taxon>
        <taxon>Anaerococcus</taxon>
    </lineage>
</organism>
<dbReference type="EMBL" id="AEXM01000035">
    <property type="protein sequence ID" value="EGC81348.1"/>
    <property type="molecule type" value="Genomic_DNA"/>
</dbReference>
<dbReference type="STRING" id="879305.HMPREF9290_0307"/>
<name>F0GXR3_9FIRM</name>
<keyword evidence="3" id="KW-1185">Reference proteome</keyword>
<dbReference type="eggNOG" id="COG4086">
    <property type="taxonomic scope" value="Bacteria"/>
</dbReference>
<keyword evidence="1" id="KW-0732">Signal</keyword>
<reference evidence="2 3" key="1">
    <citation type="submission" date="2011-01" db="EMBL/GenBank/DDBJ databases">
        <authorList>
            <person name="Durkin A.S."/>
            <person name="Madupu R."/>
            <person name="Torralba M."/>
            <person name="Gillis M."/>
            <person name="Methe B."/>
            <person name="Sutton G."/>
            <person name="Nelson K.E."/>
        </authorList>
    </citation>
    <scope>NUCLEOTIDE SEQUENCE [LARGE SCALE GENOMIC DNA]</scope>
    <source>
        <strain evidence="2 3">ACS-065-V-Col13</strain>
    </source>
</reference>
<evidence type="ECO:0000313" key="2">
    <source>
        <dbReference type="EMBL" id="EGC81348.1"/>
    </source>
</evidence>
<feature type="chain" id="PRO_5003253206" description="DUF1002 domain-containing protein" evidence="1">
    <location>
        <begin position="23"/>
        <end position="327"/>
    </location>
</feature>